<dbReference type="PIR" id="F75492">
    <property type="entry name" value="F75492"/>
</dbReference>
<feature type="signal peptide" evidence="1">
    <location>
        <begin position="1"/>
        <end position="25"/>
    </location>
</feature>
<gene>
    <name evidence="2" type="ordered locus">DR_0641</name>
</gene>
<dbReference type="STRING" id="243230.DR_0641"/>
<dbReference type="KEGG" id="dra:DR_0641"/>
<accession>Q9RWM5</accession>
<evidence type="ECO:0000256" key="1">
    <source>
        <dbReference type="SAM" id="SignalP"/>
    </source>
</evidence>
<dbReference type="EnsemblBacteria" id="AAF10229">
    <property type="protein sequence ID" value="AAF10229"/>
    <property type="gene ID" value="DR_0641"/>
</dbReference>
<dbReference type="HOGENOM" id="CLU_1132151_0_0_0"/>
<evidence type="ECO:0000313" key="2">
    <source>
        <dbReference type="EMBL" id="AAF10229.1"/>
    </source>
</evidence>
<sequence length="248" mass="26913">MNRRAGGRLALTLCGLLSLSGCGMEATSRPQLVVQRPSLAQELACKNRMEQVMHVVQGSDLPMAFRSSGYSKADCSDLFVTVAGFVTPAEVAAKLSKADLQATVKIIPPPQLQLAAPSAPGPLQLRLPARLTARHGAQLVVPLAFFNTGAASDLTGGESNYDYELLNTTGQTVSYRGINIFTPSAYTVKCPAKSECPFFPFRVPLNRMNERLPLPAGEYTLRVRLKDLDFERQKLDFGVFDIPVTITP</sequence>
<dbReference type="PATRIC" id="fig|243230.17.peg.820"/>
<organism evidence="2 3">
    <name type="scientific">Deinococcus radiodurans (strain ATCC 13939 / DSM 20539 / JCM 16871 / CCUG 27074 / LMG 4051 / NBRC 15346 / NCIMB 9279 / VKM B-1422 / R1)</name>
    <dbReference type="NCBI Taxonomy" id="243230"/>
    <lineage>
        <taxon>Bacteria</taxon>
        <taxon>Thermotogati</taxon>
        <taxon>Deinococcota</taxon>
        <taxon>Deinococci</taxon>
        <taxon>Deinococcales</taxon>
        <taxon>Deinococcaceae</taxon>
        <taxon>Deinococcus</taxon>
    </lineage>
</organism>
<feature type="chain" id="PRO_5009974305" description="Lipoprotein" evidence="1">
    <location>
        <begin position="26"/>
        <end position="248"/>
    </location>
</feature>
<reference evidence="2 3" key="1">
    <citation type="journal article" date="1999" name="Science">
        <title>Genome sequence of the radioresistant bacterium Deinococcus radiodurans R1.</title>
        <authorList>
            <person name="White O."/>
            <person name="Eisen J.A."/>
            <person name="Heidelberg J.F."/>
            <person name="Hickey E.K."/>
            <person name="Peterson J.D."/>
            <person name="Dodson R.J."/>
            <person name="Haft D.H."/>
            <person name="Gwinn M.L."/>
            <person name="Nelson W.C."/>
            <person name="Richardson D.L."/>
            <person name="Moffat K.S."/>
            <person name="Qin H."/>
            <person name="Jiang L."/>
            <person name="Pamphile W."/>
            <person name="Crosby M."/>
            <person name="Shen M."/>
            <person name="Vamathevan J.J."/>
            <person name="Lam P."/>
            <person name="McDonald L."/>
            <person name="Utterback T."/>
            <person name="Zalewski C."/>
            <person name="Makarova K.S."/>
            <person name="Aravind L."/>
            <person name="Daly M.J."/>
            <person name="Minton K.W."/>
            <person name="Fleischmann R.D."/>
            <person name="Ketchum K.A."/>
            <person name="Nelson K.E."/>
            <person name="Salzberg S."/>
            <person name="Smith H.O."/>
            <person name="Venter J.C."/>
            <person name="Fraser C.M."/>
        </authorList>
    </citation>
    <scope>NUCLEOTIDE SEQUENCE [LARGE SCALE GENOMIC DNA]</scope>
    <source>
        <strain evidence="3">ATCC 13939 / DSM 20539 / JCM 16871 / LMG 4051 / NBRC 15346 / NCIMB 9279 / R1 / VKM B-1422</strain>
    </source>
</reference>
<keyword evidence="3" id="KW-1185">Reference proteome</keyword>
<dbReference type="Proteomes" id="UP000002524">
    <property type="component" value="Chromosome 1"/>
</dbReference>
<dbReference type="PaxDb" id="243230-DR_0641"/>
<keyword evidence="1" id="KW-0732">Signal</keyword>
<dbReference type="AlphaFoldDB" id="Q9RWM5"/>
<dbReference type="EMBL" id="AE000513">
    <property type="protein sequence ID" value="AAF10229.1"/>
    <property type="molecule type" value="Genomic_DNA"/>
</dbReference>
<dbReference type="PROSITE" id="PS51257">
    <property type="entry name" value="PROKAR_LIPOPROTEIN"/>
    <property type="match status" value="1"/>
</dbReference>
<protein>
    <recommendedName>
        <fullName evidence="4">Lipoprotein</fullName>
    </recommendedName>
</protein>
<evidence type="ECO:0000313" key="3">
    <source>
        <dbReference type="Proteomes" id="UP000002524"/>
    </source>
</evidence>
<proteinExistence type="predicted"/>
<name>Q9RWM5_DEIRA</name>
<dbReference type="InParanoid" id="Q9RWM5"/>
<evidence type="ECO:0008006" key="4">
    <source>
        <dbReference type="Google" id="ProtNLM"/>
    </source>
</evidence>